<name>A0A1I7NFG8_9BACT</name>
<evidence type="ECO:0000313" key="3">
    <source>
        <dbReference type="EMBL" id="SFV33412.1"/>
    </source>
</evidence>
<dbReference type="STRING" id="1393122.SAMN05660895_1686"/>
<dbReference type="Gene3D" id="3.40.50.10390">
    <property type="entry name" value="Gingipain r, domain 1"/>
    <property type="match status" value="1"/>
</dbReference>
<dbReference type="InterPro" id="IPR001769">
    <property type="entry name" value="Gingipain"/>
</dbReference>
<keyword evidence="1" id="KW-0732">Signal</keyword>
<dbReference type="RefSeq" id="WP_092459764.1">
    <property type="nucleotide sequence ID" value="NZ_FPCJ01000001.1"/>
</dbReference>
<proteinExistence type="predicted"/>
<dbReference type="Proteomes" id="UP000199537">
    <property type="component" value="Unassembled WGS sequence"/>
</dbReference>
<organism evidence="3 4">
    <name type="scientific">Thermoflavifilum thermophilum</name>
    <dbReference type="NCBI Taxonomy" id="1393122"/>
    <lineage>
        <taxon>Bacteria</taxon>
        <taxon>Pseudomonadati</taxon>
        <taxon>Bacteroidota</taxon>
        <taxon>Chitinophagia</taxon>
        <taxon>Chitinophagales</taxon>
        <taxon>Chitinophagaceae</taxon>
        <taxon>Thermoflavifilum</taxon>
    </lineage>
</organism>
<accession>A0A1I7NFG8</accession>
<sequence length="1687" mass="189967">MRAIRYNSGFLRIVMLKISSYLMFICGCMGIVLPVKAQLYGNEWIDYRKTYYKFKVAQEGIYRIPYAVLAQVGLDTVPAHAFQLWHQGRQIPLFIASKTDTLQPGDYLEFIGTPNDGTADSLLYRQASDQLSTHYSLFTDSSAYYLTFDRNAVNARYVTLSNTIGLFPPPPLSYFWYTTGYYPRTQINPGYAQVVSGEYIYASSFDAGEGFSSGYIYPSTTFSINLNNLNVYAGGPPAQLYVNLAGAAPNSRRVQIKLQGIALTDTVINHFQVAHLQISHINSSTLGNNVAISVVNESTVGTDRIVTGDITFSYPHSFSFQNASYFHFQLPASNQPQYLVISQFNRSGMAPVLYDAANGQRWIADTAMSGVIRYLLPPASNPRDLILVNESLPANIQYIHSLQKRVFINYADPAMQGNYLIITHPYILDNGNAVQQYATYRSSPAGGNYRVEIISIDQLEDQFAYGISYSPLSIRSFLQYAYDHFAIQPAYVLLIGKGITYDAYRNLQQLTSVQHIALIPTFGFPGSDMLLAAWGNSIAPRIPIGRISVINNQELMNYLDKVKTYESNLTITPSNASYAQSAWHKNVMNIMGADDASLYQLLSAYFQGYNQIIQDTNFGANVVTVSKFSTDPVVKSGKIVDTMFARGLSLVNFFGHSSANTLGYNLDDPSSLQNQGKYPVFIASGCSAGNIFVVDTLRLQNQMMLSEEYLLAPNAGAIAFIANTYVGITDMLNDYNRRFYLNVSKNLYGASLGHMMQQVVQSVEQTFPGNFLYACNAEQMNLDGDPALHMFGPALPDYDIEPNQINFSPDIISLADHSFSLHVQYVNLGRAVKDSIWVSIRRIYPSGVDSVMYRRKRPAPYYADSIQLQIPIRPLTDAGLNRFIVSIDDDQHISEISETNNTAEKDVYIFSNQVHAVYPYDFAILDTSVFHFYASTDDPMAPVSTYLFEIDTTALFNSPLLKQMQLISKGGLLTFDPGISLMPGKVYYWRVATQPNQQNGGQPIWSMHSFIYMPGSGKGWNQSHYFQYLNNAYQGINLNNNRMFAFLDTPKTLTIQTGLYPYYVQDQIDVFLDQDRLEHYGCKYSSLQFMVYDSLTFQPWVNYNVGSGGRFGSYAICDFPTRNFFEFPYAQSAYRINAMHFIDSIPDGMWVSITNLGWIANNSFIQDWMKDTTILGSGQSLYHKLRVLGMTDIDSFYRNIPFIFFFRKGDPSSVMQWVGTSASEHLTASIPVHVRATSGSIVSPLIGPALSWKSLHWKVHDIDPTKADQTDLQVWGIDTADNRVLLIPHAPTDTSISFVSAHTYPYLQLELHDTDTTYATPAQLDYWRVYYDECPEGAIAPNLFYQSQDSLIAGDPLQMKLAFKNVSFTTFADSMKIKMTITDQQKNIHSISLPRMRMLPPQDTLLIQTQIDTRNFAGNNVLYLDVNPDQDQPEQYHFNNFLYHPFYVRTGNFNPLLDVTFDGVHILNNDIVSAKPRILISMQDANPYLKLNDTSLFQVQVRFPDGSLHDYHFDQDTLRFISGSATSSVQLLFTPSFTQDGSYELIVQARNSLDIASGTAPYRVSFQVINKPMISHLLNYPNPFTTSTAFVFTITGSEVPSQLKIEIMTITGHIVRIINKEELGPLHVGRNITTFRWDGTDQYGNKLGNGVYLYRVVASLHGKTMDIFHTGADAYITRGYGKMYLMR</sequence>
<dbReference type="Pfam" id="PF01364">
    <property type="entry name" value="Peptidase_C25"/>
    <property type="match status" value="1"/>
</dbReference>
<dbReference type="SUPFAM" id="SSF52129">
    <property type="entry name" value="Caspase-like"/>
    <property type="match status" value="1"/>
</dbReference>
<dbReference type="InterPro" id="IPR029030">
    <property type="entry name" value="Caspase-like_dom_sf"/>
</dbReference>
<dbReference type="Gene3D" id="2.60.40.4070">
    <property type="match status" value="1"/>
</dbReference>
<evidence type="ECO:0000259" key="2">
    <source>
        <dbReference type="Pfam" id="PF01364"/>
    </source>
</evidence>
<gene>
    <name evidence="3" type="ORF">SAMN05660895_1686</name>
</gene>
<reference evidence="4" key="1">
    <citation type="submission" date="2016-10" db="EMBL/GenBank/DDBJ databases">
        <authorList>
            <person name="Varghese N."/>
            <person name="Submissions S."/>
        </authorList>
    </citation>
    <scope>NUCLEOTIDE SEQUENCE [LARGE SCALE GENOMIC DNA]</scope>
    <source>
        <strain evidence="4">DSM 14807</strain>
    </source>
</reference>
<feature type="domain" description="Gingipain" evidence="2">
    <location>
        <begin position="419"/>
        <end position="789"/>
    </location>
</feature>
<evidence type="ECO:0000313" key="4">
    <source>
        <dbReference type="Proteomes" id="UP000199537"/>
    </source>
</evidence>
<dbReference type="OrthoDB" id="9757650at2"/>
<dbReference type="Gene3D" id="2.60.40.10">
    <property type="entry name" value="Immunoglobulins"/>
    <property type="match status" value="1"/>
</dbReference>
<dbReference type="InterPro" id="IPR013783">
    <property type="entry name" value="Ig-like_fold"/>
</dbReference>
<keyword evidence="4" id="KW-1185">Reference proteome</keyword>
<protein>
    <submittedName>
        <fullName evidence="3">Peptidase family C25</fullName>
    </submittedName>
</protein>
<evidence type="ECO:0000256" key="1">
    <source>
        <dbReference type="ARBA" id="ARBA00022729"/>
    </source>
</evidence>
<dbReference type="Gene3D" id="3.40.50.1460">
    <property type="match status" value="1"/>
</dbReference>
<dbReference type="PROSITE" id="PS51257">
    <property type="entry name" value="PROKAR_LIPOPROTEIN"/>
    <property type="match status" value="1"/>
</dbReference>
<dbReference type="GO" id="GO:0006508">
    <property type="term" value="P:proteolysis"/>
    <property type="evidence" value="ECO:0007669"/>
    <property type="project" value="InterPro"/>
</dbReference>
<dbReference type="EMBL" id="FPCJ01000001">
    <property type="protein sequence ID" value="SFV33412.1"/>
    <property type="molecule type" value="Genomic_DNA"/>
</dbReference>
<dbReference type="GO" id="GO:0008234">
    <property type="term" value="F:cysteine-type peptidase activity"/>
    <property type="evidence" value="ECO:0007669"/>
    <property type="project" value="InterPro"/>
</dbReference>
<dbReference type="InterPro" id="IPR029031">
    <property type="entry name" value="Gingipain_N_sf"/>
</dbReference>